<feature type="compositionally biased region" description="Basic residues" evidence="1">
    <location>
        <begin position="21"/>
        <end position="31"/>
    </location>
</feature>
<accession>A0ABX9MNJ6</accession>
<keyword evidence="3" id="KW-1185">Reference proteome</keyword>
<organism evidence="2 3">
    <name type="scientific">Meiothermus hypogaeus</name>
    <dbReference type="NCBI Taxonomy" id="884155"/>
    <lineage>
        <taxon>Bacteria</taxon>
        <taxon>Thermotogati</taxon>
        <taxon>Deinococcota</taxon>
        <taxon>Deinococci</taxon>
        <taxon>Thermales</taxon>
        <taxon>Thermaceae</taxon>
        <taxon>Meiothermus</taxon>
    </lineage>
</organism>
<feature type="compositionally biased region" description="Basic and acidic residues" evidence="1">
    <location>
        <begin position="8"/>
        <end position="17"/>
    </location>
</feature>
<sequence>MHLFGRFAPKERHHQDQGQHGPHRKTQHRQPNHPDRRGLQRGQVEHLLANKAQHRRQPRQRERSQHHRYPRNGHHPKEARKLVDITGAGLVVHRPRRHEKPPLVERVGQQEGGEAHGCVMVGKGYHPDGKDQRPQRGYGGVGQQALEIGVAEGKGGPGEQGGQSKGHEGCAPDLAAA</sequence>
<gene>
    <name evidence="2" type="ORF">Mhypo_02564</name>
</gene>
<feature type="region of interest" description="Disordered" evidence="1">
    <location>
        <begin position="1"/>
        <end position="81"/>
    </location>
</feature>
<evidence type="ECO:0000313" key="2">
    <source>
        <dbReference type="EMBL" id="RIH76206.1"/>
    </source>
</evidence>
<protein>
    <submittedName>
        <fullName evidence="2">Uncharacterized protein</fullName>
    </submittedName>
</protein>
<comment type="caution">
    <text evidence="2">The sequence shown here is derived from an EMBL/GenBank/DDBJ whole genome shotgun (WGS) entry which is preliminary data.</text>
</comment>
<reference evidence="2 3" key="1">
    <citation type="submission" date="2018-08" db="EMBL/GenBank/DDBJ databases">
        <title>Meiothermus hypogaeus DSM 23238 genome sequencing project.</title>
        <authorList>
            <person name="Da Costa M.S."/>
            <person name="Albuquerque L."/>
            <person name="Raposo P."/>
            <person name="Froufe H.J.C."/>
            <person name="Barroso C.S."/>
            <person name="Egas C."/>
        </authorList>
    </citation>
    <scope>NUCLEOTIDE SEQUENCE [LARGE SCALE GENOMIC DNA]</scope>
    <source>
        <strain evidence="2 3">DSM 23238</strain>
    </source>
</reference>
<proteinExistence type="predicted"/>
<feature type="region of interest" description="Disordered" evidence="1">
    <location>
        <begin position="150"/>
        <end position="177"/>
    </location>
</feature>
<evidence type="ECO:0000256" key="1">
    <source>
        <dbReference type="SAM" id="MobiDB-lite"/>
    </source>
</evidence>
<feature type="compositionally biased region" description="Basic residues" evidence="1">
    <location>
        <begin position="52"/>
        <end position="74"/>
    </location>
</feature>
<evidence type="ECO:0000313" key="3">
    <source>
        <dbReference type="Proteomes" id="UP000265443"/>
    </source>
</evidence>
<dbReference type="EMBL" id="QWKY01000056">
    <property type="protein sequence ID" value="RIH76206.1"/>
    <property type="molecule type" value="Genomic_DNA"/>
</dbReference>
<dbReference type="Proteomes" id="UP000265443">
    <property type="component" value="Unassembled WGS sequence"/>
</dbReference>
<name>A0ABX9MNJ6_9DEIN</name>
<feature type="compositionally biased region" description="Gly residues" evidence="1">
    <location>
        <begin position="152"/>
        <end position="164"/>
    </location>
</feature>